<dbReference type="SUPFAM" id="SSF49785">
    <property type="entry name" value="Galactose-binding domain-like"/>
    <property type="match status" value="1"/>
</dbReference>
<feature type="compositionally biased region" description="Polar residues" evidence="6">
    <location>
        <begin position="107"/>
        <end position="126"/>
    </location>
</feature>
<feature type="compositionally biased region" description="Low complexity" evidence="6">
    <location>
        <begin position="78"/>
        <end position="87"/>
    </location>
</feature>
<comment type="similarity">
    <text evidence="1">Belongs to the APC10 family.</text>
</comment>
<evidence type="ECO:0000256" key="6">
    <source>
        <dbReference type="SAM" id="MobiDB-lite"/>
    </source>
</evidence>
<dbReference type="PANTHER" id="PTHR12936:SF0">
    <property type="entry name" value="ANAPHASE-PROMOTING COMPLEX SUBUNIT 10"/>
    <property type="match status" value="1"/>
</dbReference>
<reference evidence="8" key="1">
    <citation type="journal article" date="2020" name="bioRxiv">
        <title>Whole genome comparisons of ergot fungi reveals the divergence and evolution of species within the genus Claviceps are the result of varying mechanisms driving genome evolution and host range expansion.</title>
        <authorList>
            <person name="Wyka S.A."/>
            <person name="Mondo S.J."/>
            <person name="Liu M."/>
            <person name="Dettman J."/>
            <person name="Nalam V."/>
            <person name="Broders K.D."/>
        </authorList>
    </citation>
    <scope>NUCLEOTIDE SEQUENCE</scope>
    <source>
        <strain evidence="8">CCC 489</strain>
    </source>
</reference>
<keyword evidence="9" id="KW-1185">Reference proteome</keyword>
<keyword evidence="2" id="KW-0132">Cell division</keyword>
<feature type="region of interest" description="Disordered" evidence="6">
    <location>
        <begin position="1"/>
        <end position="129"/>
    </location>
</feature>
<dbReference type="EMBL" id="SRPY01000038">
    <property type="protein sequence ID" value="KAG5929849.1"/>
    <property type="molecule type" value="Genomic_DNA"/>
</dbReference>
<dbReference type="Pfam" id="PF03256">
    <property type="entry name" value="ANAPC10"/>
    <property type="match status" value="1"/>
</dbReference>
<dbReference type="Proteomes" id="UP000811619">
    <property type="component" value="Unassembled WGS sequence"/>
</dbReference>
<feature type="region of interest" description="Disordered" evidence="6">
    <location>
        <begin position="183"/>
        <end position="238"/>
    </location>
</feature>
<gene>
    <name evidence="8" type="ORF">E4U42_004369</name>
</gene>
<dbReference type="OrthoDB" id="24948at2759"/>
<evidence type="ECO:0000256" key="3">
    <source>
        <dbReference type="ARBA" id="ARBA00022776"/>
    </source>
</evidence>
<keyword evidence="3" id="KW-0498">Mitosis</keyword>
<dbReference type="GO" id="GO:0031145">
    <property type="term" value="P:anaphase-promoting complex-dependent catabolic process"/>
    <property type="evidence" value="ECO:0007669"/>
    <property type="project" value="InterPro"/>
</dbReference>
<dbReference type="AlphaFoldDB" id="A0A8K0JDH2"/>
<evidence type="ECO:0000256" key="1">
    <source>
        <dbReference type="ARBA" id="ARBA00006762"/>
    </source>
</evidence>
<dbReference type="PROSITE" id="PS51284">
    <property type="entry name" value="DOC"/>
    <property type="match status" value="1"/>
</dbReference>
<evidence type="ECO:0000259" key="7">
    <source>
        <dbReference type="PROSITE" id="PS51284"/>
    </source>
</evidence>
<dbReference type="InterPro" id="IPR016901">
    <property type="entry name" value="APC10/Doc1"/>
</dbReference>
<protein>
    <recommendedName>
        <fullName evidence="7">DOC domain-containing protein</fullName>
    </recommendedName>
</protein>
<accession>A0A8K0JDH2</accession>
<dbReference type="SMART" id="SM01337">
    <property type="entry name" value="APC10"/>
    <property type="match status" value="1"/>
</dbReference>
<feature type="domain" description="DOC" evidence="7">
    <location>
        <begin position="232"/>
        <end position="420"/>
    </location>
</feature>
<dbReference type="GO" id="GO:0051301">
    <property type="term" value="P:cell division"/>
    <property type="evidence" value="ECO:0007669"/>
    <property type="project" value="UniProtKB-KW"/>
</dbReference>
<organism evidence="8 9">
    <name type="scientific">Claviceps africana</name>
    <dbReference type="NCBI Taxonomy" id="83212"/>
    <lineage>
        <taxon>Eukaryota</taxon>
        <taxon>Fungi</taxon>
        <taxon>Dikarya</taxon>
        <taxon>Ascomycota</taxon>
        <taxon>Pezizomycotina</taxon>
        <taxon>Sordariomycetes</taxon>
        <taxon>Hypocreomycetidae</taxon>
        <taxon>Hypocreales</taxon>
        <taxon>Clavicipitaceae</taxon>
        <taxon>Claviceps</taxon>
    </lineage>
</organism>
<evidence type="ECO:0000256" key="4">
    <source>
        <dbReference type="ARBA" id="ARBA00022786"/>
    </source>
</evidence>
<dbReference type="GO" id="GO:0070979">
    <property type="term" value="P:protein K11-linked ubiquitination"/>
    <property type="evidence" value="ECO:0007669"/>
    <property type="project" value="TreeGrafter"/>
</dbReference>
<dbReference type="GO" id="GO:0005680">
    <property type="term" value="C:anaphase-promoting complex"/>
    <property type="evidence" value="ECO:0007669"/>
    <property type="project" value="InterPro"/>
</dbReference>
<dbReference type="PANTHER" id="PTHR12936">
    <property type="entry name" value="ANAPHASE-PROMOTING COMPLEX 10"/>
    <property type="match status" value="1"/>
</dbReference>
<dbReference type="InterPro" id="IPR004939">
    <property type="entry name" value="APC_su10/DOC_dom"/>
</dbReference>
<dbReference type="InterPro" id="IPR008979">
    <property type="entry name" value="Galactose-bd-like_sf"/>
</dbReference>
<comment type="caution">
    <text evidence="8">The sequence shown here is derived from an EMBL/GenBank/DDBJ whole genome shotgun (WGS) entry which is preliminary data.</text>
</comment>
<dbReference type="CDD" id="cd08366">
    <property type="entry name" value="APC10"/>
    <property type="match status" value="1"/>
</dbReference>
<feature type="compositionally biased region" description="Low complexity" evidence="6">
    <location>
        <begin position="41"/>
        <end position="53"/>
    </location>
</feature>
<keyword evidence="5" id="KW-0131">Cell cycle</keyword>
<name>A0A8K0JDH2_9HYPO</name>
<keyword evidence="4" id="KW-0833">Ubl conjugation pathway</keyword>
<evidence type="ECO:0000313" key="9">
    <source>
        <dbReference type="Proteomes" id="UP000811619"/>
    </source>
</evidence>
<evidence type="ECO:0000313" key="8">
    <source>
        <dbReference type="EMBL" id="KAG5929849.1"/>
    </source>
</evidence>
<feature type="compositionally biased region" description="Basic and acidic residues" evidence="6">
    <location>
        <begin position="183"/>
        <end position="194"/>
    </location>
</feature>
<sequence length="464" mass="50707">MDNISRGSRRARYVAANAAVTPEAGGTGTRRSRRQQPESSHTAVTTPGTAVPHAPAPAPAGSEPARTPILQNSAQMAPPLRRQQPHQQPRRRQNPNQGFGQGRDQEQVTPESSHQTPDQPSGQNASPLGLVAAGVAPHPFRLHRTAQYTRTRLSMPYDSDDTASEPDDSVLAMARARRTGMDRQMRTMTRDERAASPPRPYDVQDASVEDFAEEGHEEADQEEAEVEEDGNGDDDDEEHEEVMHLIDPADIGLKEISNLGRFTVSSHKPGSGVEELRSDDLKLFWQSDGPQPHKLTVYFVKRVGIRDIRFFVDYNEDESYTPTKIVFKSGTSENNLIEFATMTLDSPTGWQQVPIAGTGGEPDGNTLVSYVLQMQILENHQNGKDTHLRGIKIYAFDSDNAQAGAIGAAADDMADSSMSKDSGVGAWNEGDALGDIVRSLAAARLEGGETGYAIPDFMREPEIR</sequence>
<feature type="compositionally biased region" description="Acidic residues" evidence="6">
    <location>
        <begin position="207"/>
        <end position="238"/>
    </location>
</feature>
<evidence type="ECO:0000256" key="5">
    <source>
        <dbReference type="ARBA" id="ARBA00023306"/>
    </source>
</evidence>
<evidence type="ECO:0000256" key="2">
    <source>
        <dbReference type="ARBA" id="ARBA00022618"/>
    </source>
</evidence>
<dbReference type="Gene3D" id="2.60.120.260">
    <property type="entry name" value="Galactose-binding domain-like"/>
    <property type="match status" value="1"/>
</dbReference>
<proteinExistence type="inferred from homology"/>